<dbReference type="InterPro" id="IPR050153">
    <property type="entry name" value="Metal_Ion_Import_ABC"/>
</dbReference>
<evidence type="ECO:0000259" key="5">
    <source>
        <dbReference type="PROSITE" id="PS50893"/>
    </source>
</evidence>
<dbReference type="InterPro" id="IPR027417">
    <property type="entry name" value="P-loop_NTPase"/>
</dbReference>
<evidence type="ECO:0000256" key="3">
    <source>
        <dbReference type="ARBA" id="ARBA00022741"/>
    </source>
</evidence>
<evidence type="ECO:0000313" key="6">
    <source>
        <dbReference type="EMBL" id="CEO87470.1"/>
    </source>
</evidence>
<name>A0A0B7MBM9_9FIRM</name>
<dbReference type="SMART" id="SM00382">
    <property type="entry name" value="AAA"/>
    <property type="match status" value="1"/>
</dbReference>
<evidence type="ECO:0000313" key="7">
    <source>
        <dbReference type="Proteomes" id="UP000046155"/>
    </source>
</evidence>
<dbReference type="FunFam" id="3.40.50.300:FF:000134">
    <property type="entry name" value="Iron-enterobactin ABC transporter ATP-binding protein"/>
    <property type="match status" value="1"/>
</dbReference>
<dbReference type="InterPro" id="IPR017871">
    <property type="entry name" value="ABC_transporter-like_CS"/>
</dbReference>
<gene>
    <name evidence="6" type="primary">zurA</name>
    <name evidence="6" type="ORF">SSCH_1060013</name>
</gene>
<dbReference type="RefSeq" id="WP_044663836.1">
    <property type="nucleotide sequence ID" value="NZ_CDRZ01000009.1"/>
</dbReference>
<dbReference type="PANTHER" id="PTHR42734:SF17">
    <property type="entry name" value="METAL TRANSPORT SYSTEM ATP-BINDING PROTEIN TM_0124-RELATED"/>
    <property type="match status" value="1"/>
</dbReference>
<keyword evidence="7" id="KW-1185">Reference proteome</keyword>
<proteinExistence type="inferred from homology"/>
<dbReference type="GO" id="GO:0005524">
    <property type="term" value="F:ATP binding"/>
    <property type="evidence" value="ECO:0007669"/>
    <property type="project" value="UniProtKB-KW"/>
</dbReference>
<dbReference type="GO" id="GO:0016887">
    <property type="term" value="F:ATP hydrolysis activity"/>
    <property type="evidence" value="ECO:0007669"/>
    <property type="project" value="InterPro"/>
</dbReference>
<keyword evidence="3" id="KW-0547">Nucleotide-binding</keyword>
<comment type="similarity">
    <text evidence="1">Belongs to the ABC transporter superfamily.</text>
</comment>
<dbReference type="InterPro" id="IPR003439">
    <property type="entry name" value="ABC_transporter-like_ATP-bd"/>
</dbReference>
<dbReference type="PROSITE" id="PS50893">
    <property type="entry name" value="ABC_TRANSPORTER_2"/>
    <property type="match status" value="1"/>
</dbReference>
<dbReference type="EMBL" id="CDRZ01000009">
    <property type="protein sequence ID" value="CEO87470.1"/>
    <property type="molecule type" value="Genomic_DNA"/>
</dbReference>
<protein>
    <submittedName>
        <fullName evidence="6">Zinc uptake system ATP-binding protein ZurA</fullName>
    </submittedName>
</protein>
<dbReference type="Gene3D" id="3.40.50.300">
    <property type="entry name" value="P-loop containing nucleotide triphosphate hydrolases"/>
    <property type="match status" value="1"/>
</dbReference>
<dbReference type="OrthoDB" id="9799337at2"/>
<dbReference type="AlphaFoldDB" id="A0A0B7MBM9"/>
<keyword evidence="2" id="KW-0813">Transport</keyword>
<feature type="domain" description="ABC transporter" evidence="5">
    <location>
        <begin position="4"/>
        <end position="239"/>
    </location>
</feature>
<sequence length="246" mass="27721">MNAVELRSMYFAYNEKLILENINLSVEKGEFLALIGPNGSGKSTLVKLVLGLLRPAQGQVFIFGTSVDRFREWHRLGYVPQRAAFDSHFPATVREVAATGRFGRVGLGHRLRQEDWKSVEEALEMVGLLSLQHRPLIELSGGQQQRAFIARALASSPDILILDEPQVGLDDRYAYDFYRLLQQLNKEQRITIIMVSHDVSVVGQMAKRIACLNRRLICQGSPRDILTPHNLNYIYGTEYSAVAGLH</sequence>
<reference evidence="7" key="1">
    <citation type="submission" date="2015-01" db="EMBL/GenBank/DDBJ databases">
        <authorList>
            <person name="Manzoor Shahid"/>
            <person name="Zubair Saima"/>
        </authorList>
    </citation>
    <scope>NUCLEOTIDE SEQUENCE [LARGE SCALE GENOMIC DNA]</scope>
    <source>
        <strain evidence="7">Sp3</strain>
    </source>
</reference>
<dbReference type="PROSITE" id="PS00211">
    <property type="entry name" value="ABC_TRANSPORTER_1"/>
    <property type="match status" value="1"/>
</dbReference>
<keyword evidence="4 6" id="KW-0067">ATP-binding</keyword>
<evidence type="ECO:0000256" key="4">
    <source>
        <dbReference type="ARBA" id="ARBA00022840"/>
    </source>
</evidence>
<accession>A0A0B7MBM9</accession>
<dbReference type="Pfam" id="PF00005">
    <property type="entry name" value="ABC_tran"/>
    <property type="match status" value="1"/>
</dbReference>
<dbReference type="Proteomes" id="UP000046155">
    <property type="component" value="Unassembled WGS sequence"/>
</dbReference>
<dbReference type="SUPFAM" id="SSF52540">
    <property type="entry name" value="P-loop containing nucleoside triphosphate hydrolases"/>
    <property type="match status" value="1"/>
</dbReference>
<evidence type="ECO:0000256" key="1">
    <source>
        <dbReference type="ARBA" id="ARBA00005417"/>
    </source>
</evidence>
<evidence type="ECO:0000256" key="2">
    <source>
        <dbReference type="ARBA" id="ARBA00022448"/>
    </source>
</evidence>
<dbReference type="CDD" id="cd03235">
    <property type="entry name" value="ABC_Metallic_Cations"/>
    <property type="match status" value="1"/>
</dbReference>
<dbReference type="PANTHER" id="PTHR42734">
    <property type="entry name" value="METAL TRANSPORT SYSTEM ATP-BINDING PROTEIN TM_0124-RELATED"/>
    <property type="match status" value="1"/>
</dbReference>
<dbReference type="InterPro" id="IPR003593">
    <property type="entry name" value="AAA+_ATPase"/>
</dbReference>
<organism evidence="6 7">
    <name type="scientific">Syntrophaceticus schinkii</name>
    <dbReference type="NCBI Taxonomy" id="499207"/>
    <lineage>
        <taxon>Bacteria</taxon>
        <taxon>Bacillati</taxon>
        <taxon>Bacillota</taxon>
        <taxon>Clostridia</taxon>
        <taxon>Thermoanaerobacterales</taxon>
        <taxon>Thermoanaerobacterales Family III. Incertae Sedis</taxon>
        <taxon>Syntrophaceticus</taxon>
    </lineage>
</organism>